<dbReference type="EMBL" id="PHUJ01000003">
    <property type="protein sequence ID" value="PKB31643.1"/>
    <property type="molecule type" value="Genomic_DNA"/>
</dbReference>
<comment type="caution">
    <text evidence="1">The sequence shown here is derived from an EMBL/GenBank/DDBJ whole genome shotgun (WGS) entry which is preliminary data.</text>
</comment>
<dbReference type="RefSeq" id="WP_100879100.1">
    <property type="nucleotide sequence ID" value="NZ_JBICSI010000001.1"/>
</dbReference>
<organism evidence="1 2">
    <name type="scientific">Pseudonocardia alni</name>
    <name type="common">Amycolata alni</name>
    <dbReference type="NCBI Taxonomy" id="33907"/>
    <lineage>
        <taxon>Bacteria</taxon>
        <taxon>Bacillati</taxon>
        <taxon>Actinomycetota</taxon>
        <taxon>Actinomycetes</taxon>
        <taxon>Pseudonocardiales</taxon>
        <taxon>Pseudonocardiaceae</taxon>
        <taxon>Pseudonocardia</taxon>
    </lineage>
</organism>
<protein>
    <submittedName>
        <fullName evidence="1">Uncharacterized protein</fullName>
    </submittedName>
</protein>
<proteinExistence type="predicted"/>
<reference evidence="1 2" key="1">
    <citation type="submission" date="2017-11" db="EMBL/GenBank/DDBJ databases">
        <title>Sequencing the genomes of 1000 actinobacteria strains.</title>
        <authorList>
            <person name="Klenk H.-P."/>
        </authorList>
    </citation>
    <scope>NUCLEOTIDE SEQUENCE [LARGE SCALE GENOMIC DNA]</scope>
    <source>
        <strain evidence="1 2">DSM 44104</strain>
    </source>
</reference>
<dbReference type="Proteomes" id="UP000232453">
    <property type="component" value="Unassembled WGS sequence"/>
</dbReference>
<evidence type="ECO:0000313" key="1">
    <source>
        <dbReference type="EMBL" id="PKB31643.1"/>
    </source>
</evidence>
<name>A0AA44ZQ58_PSEA5</name>
<evidence type="ECO:0000313" key="2">
    <source>
        <dbReference type="Proteomes" id="UP000232453"/>
    </source>
</evidence>
<gene>
    <name evidence="1" type="ORF">ATL51_3337</name>
</gene>
<accession>A0AA44ZQ58</accession>
<sequence>MLTAAELAARTDRAVDTAVSVTLDHGYRPGTPRVLHDLFSIVVALEPEPVVVRVRTGLPPGLDPAGQAEQ</sequence>
<dbReference type="AlphaFoldDB" id="A0AA44ZQ58"/>